<feature type="binding site" evidence="2">
    <location>
        <position position="102"/>
    </location>
    <ligand>
        <name>ATP</name>
        <dbReference type="ChEBI" id="CHEBI:30616"/>
    </ligand>
</feature>
<comment type="caution">
    <text evidence="2">Lacks conserved residue(s) required for the propagation of feature annotation.</text>
</comment>
<comment type="function">
    <text evidence="2">Catalyzes the formation of N(4)-acetylcytidine (ac(4)C) at the wobble position of elongator tRNA(Met), using acetate and ATP as substrates. First activates an acetate ion to form acetyladenylate (Ac-AMP) and then transfers the acetyl group to tRNA to form ac(4)C34.</text>
</comment>
<keyword evidence="4" id="KW-1185">Reference proteome</keyword>
<feature type="binding site" evidence="2">
    <location>
        <position position="200"/>
    </location>
    <ligand>
        <name>ATP</name>
        <dbReference type="ChEBI" id="CHEBI:30616"/>
    </ligand>
</feature>
<dbReference type="EMBL" id="SGXF01000001">
    <property type="protein sequence ID" value="RZT01994.1"/>
    <property type="molecule type" value="Genomic_DNA"/>
</dbReference>
<keyword evidence="2" id="KW-0820">tRNA-binding</keyword>
<keyword evidence="2" id="KW-0694">RNA-binding</keyword>
<keyword evidence="2" id="KW-0067">ATP-binding</keyword>
<dbReference type="SUPFAM" id="SSF52374">
    <property type="entry name" value="Nucleotidylyl transferase"/>
    <property type="match status" value="1"/>
</dbReference>
<keyword evidence="1 2" id="KW-0819">tRNA processing</keyword>
<evidence type="ECO:0000313" key="3">
    <source>
        <dbReference type="EMBL" id="RZT01994.1"/>
    </source>
</evidence>
<dbReference type="Gene3D" id="3.40.50.620">
    <property type="entry name" value="HUPs"/>
    <property type="match status" value="1"/>
</dbReference>
<dbReference type="InterPro" id="IPR014729">
    <property type="entry name" value="Rossmann-like_a/b/a_fold"/>
</dbReference>
<dbReference type="GO" id="GO:0000049">
    <property type="term" value="F:tRNA binding"/>
    <property type="evidence" value="ECO:0007669"/>
    <property type="project" value="UniProtKB-KW"/>
</dbReference>
<dbReference type="RefSeq" id="WP_130431989.1">
    <property type="nucleotide sequence ID" value="NZ_SGXF01000001.1"/>
</dbReference>
<comment type="catalytic activity">
    <reaction evidence="2">
        <text>cytidine(34) in elongator tRNA(Met) + acetate + ATP = N(4)-acetylcytidine(34) in elongator tRNA(Met) + AMP + diphosphate</text>
        <dbReference type="Rhea" id="RHEA:58144"/>
        <dbReference type="Rhea" id="RHEA-COMP:10693"/>
        <dbReference type="Rhea" id="RHEA-COMP:10694"/>
        <dbReference type="ChEBI" id="CHEBI:30089"/>
        <dbReference type="ChEBI" id="CHEBI:30616"/>
        <dbReference type="ChEBI" id="CHEBI:33019"/>
        <dbReference type="ChEBI" id="CHEBI:74900"/>
        <dbReference type="ChEBI" id="CHEBI:82748"/>
        <dbReference type="ChEBI" id="CHEBI:456215"/>
    </reaction>
</comment>
<dbReference type="GO" id="GO:0006400">
    <property type="term" value="P:tRNA modification"/>
    <property type="evidence" value="ECO:0007669"/>
    <property type="project" value="UniProtKB-UniRule"/>
</dbReference>
<dbReference type="EC" id="6.3.4.-" evidence="2"/>
<organism evidence="3 4">
    <name type="scientific">Cuneatibacter caecimuris</name>
    <dbReference type="NCBI Taxonomy" id="1796618"/>
    <lineage>
        <taxon>Bacteria</taxon>
        <taxon>Bacillati</taxon>
        <taxon>Bacillota</taxon>
        <taxon>Clostridia</taxon>
        <taxon>Lachnospirales</taxon>
        <taxon>Lachnospiraceae</taxon>
        <taxon>Cuneatibacter</taxon>
    </lineage>
</organism>
<dbReference type="GO" id="GO:0016740">
    <property type="term" value="F:transferase activity"/>
    <property type="evidence" value="ECO:0007669"/>
    <property type="project" value="UniProtKB-KW"/>
</dbReference>
<keyword evidence="2" id="KW-0963">Cytoplasm</keyword>
<dbReference type="NCBIfam" id="NF010191">
    <property type="entry name" value="PRK13670.1"/>
    <property type="match status" value="1"/>
</dbReference>
<comment type="subcellular location">
    <subcellularLocation>
        <location evidence="2">Cytoplasm</location>
    </subcellularLocation>
</comment>
<accession>A0A4Q7PMC2</accession>
<evidence type="ECO:0000313" key="4">
    <source>
        <dbReference type="Proteomes" id="UP000292927"/>
    </source>
</evidence>
<evidence type="ECO:0000256" key="2">
    <source>
        <dbReference type="HAMAP-Rule" id="MF_01539"/>
    </source>
</evidence>
<dbReference type="GO" id="GO:0005737">
    <property type="term" value="C:cytoplasm"/>
    <property type="evidence" value="ECO:0007669"/>
    <property type="project" value="UniProtKB-SubCell"/>
</dbReference>
<dbReference type="Pfam" id="PF05636">
    <property type="entry name" value="HIGH_NTase1"/>
    <property type="match status" value="1"/>
</dbReference>
<comment type="caution">
    <text evidence="3">The sequence shown here is derived from an EMBL/GenBank/DDBJ whole genome shotgun (WGS) entry which is preliminary data.</text>
</comment>
<dbReference type="GO" id="GO:0016879">
    <property type="term" value="F:ligase activity, forming carbon-nitrogen bonds"/>
    <property type="evidence" value="ECO:0007669"/>
    <property type="project" value="UniProtKB-UniRule"/>
</dbReference>
<feature type="binding site" evidence="2">
    <location>
        <position position="175"/>
    </location>
    <ligand>
        <name>ATP</name>
        <dbReference type="ChEBI" id="CHEBI:30616"/>
    </ligand>
</feature>
<evidence type="ECO:0000256" key="1">
    <source>
        <dbReference type="ARBA" id="ARBA00022694"/>
    </source>
</evidence>
<proteinExistence type="inferred from homology"/>
<dbReference type="AlphaFoldDB" id="A0A4Q7PMC2"/>
<feature type="binding site" evidence="2">
    <location>
        <begin position="7"/>
        <end position="20"/>
    </location>
    <ligand>
        <name>ATP</name>
        <dbReference type="ChEBI" id="CHEBI:30616"/>
    </ligand>
</feature>
<keyword evidence="3" id="KW-0808">Transferase</keyword>
<dbReference type="InterPro" id="IPR008513">
    <property type="entry name" value="tRNA(Met)_cyd_acetate_ligase"/>
</dbReference>
<dbReference type="GO" id="GO:0005524">
    <property type="term" value="F:ATP binding"/>
    <property type="evidence" value="ECO:0007669"/>
    <property type="project" value="UniProtKB-KW"/>
</dbReference>
<dbReference type="PANTHER" id="PTHR37825:SF1">
    <property type="entry name" value="TRNA(MET) CYTIDINE ACETATE LIGASE"/>
    <property type="match status" value="1"/>
</dbReference>
<keyword evidence="2" id="KW-0547">Nucleotide-binding</keyword>
<name>A0A4Q7PMC2_9FIRM</name>
<dbReference type="Proteomes" id="UP000292927">
    <property type="component" value="Unassembled WGS sequence"/>
</dbReference>
<comment type="similarity">
    <text evidence="2">Belongs to the TmcAL family.</text>
</comment>
<dbReference type="OrthoDB" id="9769796at2"/>
<sequence length="438" mass="49233">MKTVGIIAEYNPFHNGHAYHMEQAKKMTGADTCVVVMSGDFVQRGAPAVLDKYVRAETALRCGADLVLELPACFSCGSAEYFAQGAVSVLNRLGVVDALCFGSESADLTTLQALARILSREPEAFTDSLQKSLREGKNFAAARSDALIACMMQEQIHLSAIQNIYILTDAMSSPNNILGIEYLKALLTQNSSIKPYVLKRAGQEYHSKEIEGHMNSASALRSLLETTRELSILKESVPPEVYRLLEQEYGKIYPVSSEDFSLMLNYCLLSESDPSRFGDMTPDMAARIFNERGAFRSFSGWTDLLNTKQYTRTRVSRSLMQCLLKITRRDLAEYKASGYTGYARILGFKKERTDLLRAIKEQGRIPLISKMADAKEFLQPIWQRQLEQDVHAADLYRLAVYTRFGTELPNEYRRQLVILNRNMETETEGDDGLGKKDI</sequence>
<protein>
    <recommendedName>
        <fullName evidence="2">tRNA(Met) cytidine acetate ligase</fullName>
        <ecNumber evidence="2">6.3.4.-</ecNumber>
    </recommendedName>
</protein>
<dbReference type="PANTHER" id="PTHR37825">
    <property type="entry name" value="TRNA(MET) CYTIDINE ACETATE LIGASE"/>
    <property type="match status" value="1"/>
</dbReference>
<gene>
    <name evidence="2" type="primary">tmcAL</name>
    <name evidence="3" type="ORF">EV209_0094</name>
</gene>
<dbReference type="HAMAP" id="MF_01539">
    <property type="entry name" value="TmcAL"/>
    <property type="match status" value="1"/>
</dbReference>
<reference evidence="3 4" key="1">
    <citation type="submission" date="2019-02" db="EMBL/GenBank/DDBJ databases">
        <title>Genomic Encyclopedia of Type Strains, Phase IV (KMG-IV): sequencing the most valuable type-strain genomes for metagenomic binning, comparative biology and taxonomic classification.</title>
        <authorList>
            <person name="Goeker M."/>
        </authorList>
    </citation>
    <scope>NUCLEOTIDE SEQUENCE [LARGE SCALE GENOMIC DNA]</scope>
    <source>
        <strain evidence="3 4">DSM 29486</strain>
    </source>
</reference>
<keyword evidence="2" id="KW-0436">Ligase</keyword>